<organism evidence="1 2">
    <name type="scientific">Plutella xylostella</name>
    <name type="common">Diamondback moth</name>
    <name type="synonym">Plutella maculipennis</name>
    <dbReference type="NCBI Taxonomy" id="51655"/>
    <lineage>
        <taxon>Eukaryota</taxon>
        <taxon>Metazoa</taxon>
        <taxon>Ecdysozoa</taxon>
        <taxon>Arthropoda</taxon>
        <taxon>Hexapoda</taxon>
        <taxon>Insecta</taxon>
        <taxon>Pterygota</taxon>
        <taxon>Neoptera</taxon>
        <taxon>Endopterygota</taxon>
        <taxon>Lepidoptera</taxon>
        <taxon>Glossata</taxon>
        <taxon>Ditrysia</taxon>
        <taxon>Yponomeutoidea</taxon>
        <taxon>Plutellidae</taxon>
        <taxon>Plutella</taxon>
    </lineage>
</organism>
<reference evidence="1 2" key="1">
    <citation type="submission" date="2021-06" db="EMBL/GenBank/DDBJ databases">
        <title>A haploid diamondback moth (Plutella xylostella L.) genome assembly resolves 31 chromosomes and identifies a diamide resistance mutation.</title>
        <authorList>
            <person name="Ward C.M."/>
            <person name="Perry K.D."/>
            <person name="Baker G."/>
            <person name="Powis K."/>
            <person name="Heckel D.G."/>
            <person name="Baxter S.W."/>
        </authorList>
    </citation>
    <scope>NUCLEOTIDE SEQUENCE [LARGE SCALE GENOMIC DNA]</scope>
    <source>
        <strain evidence="1 2">LV</strain>
        <tissue evidence="1">Single pupa</tissue>
    </source>
</reference>
<comment type="caution">
    <text evidence="1">The sequence shown here is derived from an EMBL/GenBank/DDBJ whole genome shotgun (WGS) entry which is preliminary data.</text>
</comment>
<dbReference type="Proteomes" id="UP000823941">
    <property type="component" value="Chromosome 24"/>
</dbReference>
<evidence type="ECO:0000313" key="1">
    <source>
        <dbReference type="EMBL" id="KAG7298580.1"/>
    </source>
</evidence>
<dbReference type="EMBL" id="JAHIBW010000024">
    <property type="protein sequence ID" value="KAG7298580.1"/>
    <property type="molecule type" value="Genomic_DNA"/>
</dbReference>
<evidence type="ECO:0000313" key="2">
    <source>
        <dbReference type="Proteomes" id="UP000823941"/>
    </source>
</evidence>
<gene>
    <name evidence="1" type="ORF">JYU34_018222</name>
</gene>
<proteinExistence type="predicted"/>
<protein>
    <submittedName>
        <fullName evidence="1">Uncharacterized protein</fullName>
    </submittedName>
</protein>
<keyword evidence="2" id="KW-1185">Reference proteome</keyword>
<sequence length="60" mass="6751">MELLSICLWFREHILRSDQLELGQLHAAITAAAETLQQQLKGVRRRLPPAPPIPLPVDAQ</sequence>
<name>A0ABQ7Q089_PLUXY</name>
<feature type="non-terminal residue" evidence="1">
    <location>
        <position position="60"/>
    </location>
</feature>
<accession>A0ABQ7Q089</accession>